<sequence length="459" mass="49103">MTQLSRTWRSFVNWLMARNIVGPKELIPAAVIAALVVAWLVIRRHRGWTRTVAICAGVGAVVGVIAWFLGEKVLNLTLGPMPMLGRIWVVAFFIGLGLVVANFRWSTWRRKVAAVLAAVVLLGATVLAVNKAYQINTTLGALLGRVPANPITLPSQPTSSPSHHEDFDGAHWVAPADMPAKGQAGNQYLPGKVSGFHPRSASIYLPPAALVANAPKLPVVVFMMGQPGTPDAPLFKDQLDGIAAAHNGLSPIVVFVDQLGNPNVDTLCLDTQKFGNVETYINTDVVNWVRENLNVSTDRQDWTVGGYSQGGQCAVSFGAKHPDLWGNVMSVSGEAYPGFDHAPDVLANVFHGDQGAYDAVKPSTILAKNHYPDTWAFFSYGTDDHYFGPSLQELAQQAAAAGMTVKVDPLENAGHLMPAVRGGLGPASSGCTRAPASAEPHPRAHHVMLRATPTWWASG</sequence>
<feature type="transmembrane region" description="Helical" evidence="1">
    <location>
        <begin position="112"/>
        <end position="129"/>
    </location>
</feature>
<dbReference type="EMBL" id="LT576035">
    <property type="protein sequence ID" value="SBN38764.1"/>
    <property type="molecule type" value="Genomic_DNA"/>
</dbReference>
<evidence type="ECO:0000313" key="2">
    <source>
        <dbReference type="EMBL" id="SBN38764.1"/>
    </source>
</evidence>
<feature type="transmembrane region" description="Helical" evidence="1">
    <location>
        <begin position="85"/>
        <end position="105"/>
    </location>
</feature>
<organism evidence="2">
    <name type="scientific">Propionibacterium freudenreichii</name>
    <dbReference type="NCBI Taxonomy" id="1744"/>
    <lineage>
        <taxon>Bacteria</taxon>
        <taxon>Bacillati</taxon>
        <taxon>Actinomycetota</taxon>
        <taxon>Actinomycetes</taxon>
        <taxon>Propionibacteriales</taxon>
        <taxon>Propionibacteriaceae</taxon>
        <taxon>Propionibacterium</taxon>
    </lineage>
</organism>
<proteinExistence type="predicted"/>
<protein>
    <submittedName>
        <fullName evidence="2">Esterase</fullName>
    </submittedName>
</protein>
<dbReference type="SUPFAM" id="SSF53474">
    <property type="entry name" value="alpha/beta-Hydrolases"/>
    <property type="match status" value="1"/>
</dbReference>
<dbReference type="InterPro" id="IPR029058">
    <property type="entry name" value="AB_hydrolase_fold"/>
</dbReference>
<feature type="transmembrane region" description="Helical" evidence="1">
    <location>
        <begin position="51"/>
        <end position="70"/>
    </location>
</feature>
<evidence type="ECO:0000256" key="1">
    <source>
        <dbReference type="SAM" id="Phobius"/>
    </source>
</evidence>
<dbReference type="PANTHER" id="PTHR48098:SF1">
    <property type="entry name" value="DIACYLGLYCEROL ACYLTRANSFERASE_MYCOLYLTRANSFERASE AG85A"/>
    <property type="match status" value="1"/>
</dbReference>
<accession>A0A2C7AUX5</accession>
<dbReference type="InterPro" id="IPR000801">
    <property type="entry name" value="Esterase-like"/>
</dbReference>
<gene>
    <name evidence="2" type="ORF">PFR_JS10_1121</name>
</gene>
<keyword evidence="1" id="KW-0812">Transmembrane</keyword>
<name>A0A2C7AUX5_9ACTN</name>
<dbReference type="InterPro" id="IPR050583">
    <property type="entry name" value="Mycobacterial_A85_antigen"/>
</dbReference>
<keyword evidence="1" id="KW-0472">Membrane</keyword>
<dbReference type="Pfam" id="PF00756">
    <property type="entry name" value="Esterase"/>
    <property type="match status" value="1"/>
</dbReference>
<feature type="transmembrane region" description="Helical" evidence="1">
    <location>
        <begin position="26"/>
        <end position="42"/>
    </location>
</feature>
<dbReference type="Gene3D" id="3.40.50.1820">
    <property type="entry name" value="alpha/beta hydrolase"/>
    <property type="match status" value="1"/>
</dbReference>
<dbReference type="PANTHER" id="PTHR48098">
    <property type="entry name" value="ENTEROCHELIN ESTERASE-RELATED"/>
    <property type="match status" value="1"/>
</dbReference>
<dbReference type="GO" id="GO:0016747">
    <property type="term" value="F:acyltransferase activity, transferring groups other than amino-acyl groups"/>
    <property type="evidence" value="ECO:0007669"/>
    <property type="project" value="TreeGrafter"/>
</dbReference>
<dbReference type="AlphaFoldDB" id="A0A2C7AUX5"/>
<reference evidence="2" key="1">
    <citation type="submission" date="2016-05" db="EMBL/GenBank/DDBJ databases">
        <authorList>
            <person name="Lavstsen T."/>
            <person name="Jespersen J.S."/>
        </authorList>
    </citation>
    <scope>NUCLEOTIDE SEQUENCE</scope>
    <source>
        <strain evidence="2">PFRJS10</strain>
    </source>
</reference>
<keyword evidence="1" id="KW-1133">Transmembrane helix</keyword>